<feature type="domain" description="HMA" evidence="19">
    <location>
        <begin position="70"/>
        <end position="135"/>
    </location>
</feature>
<keyword evidence="13" id="KW-1278">Translocase</keyword>
<dbReference type="NCBIfam" id="TIGR00003">
    <property type="entry name" value="copper ion binding protein"/>
    <property type="match status" value="1"/>
</dbReference>
<feature type="transmembrane region" description="Helical" evidence="18">
    <location>
        <begin position="765"/>
        <end position="782"/>
    </location>
</feature>
<keyword evidence="9 18" id="KW-0547">Nucleotide-binding</keyword>
<keyword evidence="12" id="KW-0460">Magnesium</keyword>
<dbReference type="Pfam" id="PF00702">
    <property type="entry name" value="Hydrolase"/>
    <property type="match status" value="1"/>
</dbReference>
<dbReference type="Gene3D" id="2.70.150.10">
    <property type="entry name" value="Calcium-transporting ATPase, cytoplasmic transduction domain A"/>
    <property type="match status" value="1"/>
</dbReference>
<name>A0A1W1WY77_9NEIS</name>
<keyword evidence="5 18" id="KW-1003">Cell membrane</keyword>
<organism evidence="20 21">
    <name type="scientific">Andreprevotia lacus DSM 23236</name>
    <dbReference type="NCBI Taxonomy" id="1121001"/>
    <lineage>
        <taxon>Bacteria</taxon>
        <taxon>Pseudomonadati</taxon>
        <taxon>Pseudomonadota</taxon>
        <taxon>Betaproteobacteria</taxon>
        <taxon>Neisseriales</taxon>
        <taxon>Chitinibacteraceae</taxon>
        <taxon>Andreprevotia</taxon>
    </lineage>
</organism>
<keyword evidence="15" id="KW-0186">Copper</keyword>
<dbReference type="RefSeq" id="WP_084088700.1">
    <property type="nucleotide sequence ID" value="NZ_FWXD01000001.1"/>
</dbReference>
<keyword evidence="17 18" id="KW-0472">Membrane</keyword>
<dbReference type="FunFam" id="3.30.70.100:FF:000005">
    <property type="entry name" value="Copper-exporting P-type ATPase A"/>
    <property type="match status" value="2"/>
</dbReference>
<evidence type="ECO:0000256" key="13">
    <source>
        <dbReference type="ARBA" id="ARBA00022967"/>
    </source>
</evidence>
<dbReference type="InterPro" id="IPR006121">
    <property type="entry name" value="HMA_dom"/>
</dbReference>
<dbReference type="Gene3D" id="3.40.1110.10">
    <property type="entry name" value="Calcium-transporting ATPase, cytoplasmic domain N"/>
    <property type="match status" value="1"/>
</dbReference>
<dbReference type="InterPro" id="IPR006122">
    <property type="entry name" value="HMA_Cu_ion-bd"/>
</dbReference>
<evidence type="ECO:0000313" key="20">
    <source>
        <dbReference type="EMBL" id="SMC16686.1"/>
    </source>
</evidence>
<dbReference type="InterPro" id="IPR027256">
    <property type="entry name" value="P-typ_ATPase_IB"/>
</dbReference>
<dbReference type="NCBIfam" id="TIGR01494">
    <property type="entry name" value="ATPase_P-type"/>
    <property type="match status" value="1"/>
</dbReference>
<dbReference type="InterPro" id="IPR036163">
    <property type="entry name" value="HMA_dom_sf"/>
</dbReference>
<dbReference type="GO" id="GO:0140581">
    <property type="term" value="F:P-type monovalent copper transporter activity"/>
    <property type="evidence" value="ECO:0007669"/>
    <property type="project" value="UniProtKB-EC"/>
</dbReference>
<feature type="transmembrane region" description="Helical" evidence="18">
    <location>
        <begin position="161"/>
        <end position="183"/>
    </location>
</feature>
<evidence type="ECO:0000256" key="18">
    <source>
        <dbReference type="RuleBase" id="RU362081"/>
    </source>
</evidence>
<keyword evidence="6 18" id="KW-0812">Transmembrane</keyword>
<gene>
    <name evidence="20" type="ORF">SAMN02745857_00237</name>
</gene>
<keyword evidence="10" id="KW-0187">Copper transport</keyword>
<dbReference type="NCBIfam" id="TIGR01511">
    <property type="entry name" value="ATPase-IB1_Cu"/>
    <property type="match status" value="1"/>
</dbReference>
<dbReference type="InterPro" id="IPR059000">
    <property type="entry name" value="ATPase_P-type_domA"/>
</dbReference>
<reference evidence="20 21" key="1">
    <citation type="submission" date="2017-04" db="EMBL/GenBank/DDBJ databases">
        <authorList>
            <person name="Afonso C.L."/>
            <person name="Miller P.J."/>
            <person name="Scott M.A."/>
            <person name="Spackman E."/>
            <person name="Goraichik I."/>
            <person name="Dimitrov K.M."/>
            <person name="Suarez D.L."/>
            <person name="Swayne D.E."/>
        </authorList>
    </citation>
    <scope>NUCLEOTIDE SEQUENCE [LARGE SCALE GENOMIC DNA]</scope>
    <source>
        <strain evidence="20 21">DSM 23236</strain>
    </source>
</reference>
<dbReference type="InterPro" id="IPR036412">
    <property type="entry name" value="HAD-like_sf"/>
</dbReference>
<feature type="transmembrane region" description="Helical" evidence="18">
    <location>
        <begin position="219"/>
        <end position="242"/>
    </location>
</feature>
<dbReference type="SUPFAM" id="SSF81665">
    <property type="entry name" value="Calcium ATPase, transmembrane domain M"/>
    <property type="match status" value="1"/>
</dbReference>
<dbReference type="InterPro" id="IPR008250">
    <property type="entry name" value="ATPase_P-typ_transduc_dom_A_sf"/>
</dbReference>
<dbReference type="SFLD" id="SFLDF00027">
    <property type="entry name" value="p-type_atpase"/>
    <property type="match status" value="1"/>
</dbReference>
<dbReference type="CDD" id="cd02094">
    <property type="entry name" value="P-type_ATPase_Cu-like"/>
    <property type="match status" value="1"/>
</dbReference>
<dbReference type="Pfam" id="PF00122">
    <property type="entry name" value="E1-E2_ATPase"/>
    <property type="match status" value="1"/>
</dbReference>
<keyword evidence="8" id="KW-0677">Repeat</keyword>
<feature type="transmembrane region" description="Helical" evidence="18">
    <location>
        <begin position="248"/>
        <end position="267"/>
    </location>
</feature>
<dbReference type="GO" id="GO:0016887">
    <property type="term" value="F:ATP hydrolysis activity"/>
    <property type="evidence" value="ECO:0007669"/>
    <property type="project" value="InterPro"/>
</dbReference>
<dbReference type="GO" id="GO:0060003">
    <property type="term" value="P:copper ion export"/>
    <property type="evidence" value="ECO:0007669"/>
    <property type="project" value="UniProtKB-ARBA"/>
</dbReference>
<keyword evidence="11 18" id="KW-0067">ATP-binding</keyword>
<evidence type="ECO:0000256" key="16">
    <source>
        <dbReference type="ARBA" id="ARBA00023065"/>
    </source>
</evidence>
<evidence type="ECO:0000256" key="9">
    <source>
        <dbReference type="ARBA" id="ARBA00022741"/>
    </source>
</evidence>
<dbReference type="SUPFAM" id="SSF55008">
    <property type="entry name" value="HMA, heavy metal-associated domain"/>
    <property type="match status" value="2"/>
</dbReference>
<dbReference type="PRINTS" id="PR00119">
    <property type="entry name" value="CATATPASE"/>
</dbReference>
<dbReference type="CDD" id="cd00371">
    <property type="entry name" value="HMA"/>
    <property type="match status" value="2"/>
</dbReference>
<evidence type="ECO:0000256" key="7">
    <source>
        <dbReference type="ARBA" id="ARBA00022723"/>
    </source>
</evidence>
<dbReference type="SFLD" id="SFLDS00003">
    <property type="entry name" value="Haloacid_Dehalogenase"/>
    <property type="match status" value="1"/>
</dbReference>
<dbReference type="GO" id="GO:0005886">
    <property type="term" value="C:plasma membrane"/>
    <property type="evidence" value="ECO:0007669"/>
    <property type="project" value="UniProtKB-SubCell"/>
</dbReference>
<evidence type="ECO:0000256" key="4">
    <source>
        <dbReference type="ARBA" id="ARBA00022448"/>
    </source>
</evidence>
<dbReference type="Proteomes" id="UP000192761">
    <property type="component" value="Unassembled WGS sequence"/>
</dbReference>
<evidence type="ECO:0000256" key="10">
    <source>
        <dbReference type="ARBA" id="ARBA00022796"/>
    </source>
</evidence>
<dbReference type="STRING" id="1121001.SAMN02745857_00237"/>
<evidence type="ECO:0000256" key="15">
    <source>
        <dbReference type="ARBA" id="ARBA00023008"/>
    </source>
</evidence>
<dbReference type="FunFam" id="2.70.150.10:FF:000020">
    <property type="entry name" value="Copper-exporting P-type ATPase A"/>
    <property type="match status" value="1"/>
</dbReference>
<keyword evidence="4" id="KW-0813">Transport</keyword>
<evidence type="ECO:0000256" key="2">
    <source>
        <dbReference type="ARBA" id="ARBA00006024"/>
    </source>
</evidence>
<evidence type="ECO:0000313" key="21">
    <source>
        <dbReference type="Proteomes" id="UP000192761"/>
    </source>
</evidence>
<dbReference type="InterPro" id="IPR023298">
    <property type="entry name" value="ATPase_P-typ_TM_dom_sf"/>
</dbReference>
<dbReference type="Gene3D" id="3.40.50.1000">
    <property type="entry name" value="HAD superfamily/HAD-like"/>
    <property type="match status" value="1"/>
</dbReference>
<evidence type="ECO:0000256" key="6">
    <source>
        <dbReference type="ARBA" id="ARBA00022692"/>
    </source>
</evidence>
<dbReference type="SUPFAM" id="SSF81653">
    <property type="entry name" value="Calcium ATPase, transduction domain A"/>
    <property type="match status" value="1"/>
</dbReference>
<dbReference type="Pfam" id="PF00403">
    <property type="entry name" value="HMA"/>
    <property type="match status" value="2"/>
</dbReference>
<feature type="transmembrane region" description="Helical" evidence="18">
    <location>
        <begin position="740"/>
        <end position="759"/>
    </location>
</feature>
<dbReference type="PROSITE" id="PS01047">
    <property type="entry name" value="HMA_1"/>
    <property type="match status" value="2"/>
</dbReference>
<evidence type="ECO:0000256" key="17">
    <source>
        <dbReference type="ARBA" id="ARBA00023136"/>
    </source>
</evidence>
<keyword evidence="16" id="KW-0406">Ion transport</keyword>
<evidence type="ECO:0000256" key="14">
    <source>
        <dbReference type="ARBA" id="ARBA00022989"/>
    </source>
</evidence>
<dbReference type="PROSITE" id="PS00154">
    <property type="entry name" value="ATPASE_E1_E2"/>
    <property type="match status" value="1"/>
</dbReference>
<dbReference type="InterPro" id="IPR001757">
    <property type="entry name" value="P_typ_ATPase"/>
</dbReference>
<dbReference type="OrthoDB" id="8552908at2"/>
<dbReference type="InterPro" id="IPR023214">
    <property type="entry name" value="HAD_sf"/>
</dbReference>
<sequence>MQTTVNLPISGMSCAACAGRIEKQLNKQPGVSAQVNFASETAQISADLSQTDIPALIETVRKTGYDVPSRSLTLALEGMSCAACASRIEKMLQRIPGVTASVNLATESASVSFPAGSVSDDALIDAVRRAGYDAHVRGDDEHGNDDSARAARLLRRSGQQLLLAALFTLPLLAEMAAMFSGQHGWLPRGWQWLLATPVQFWLGWRFYRGAWHTLRGGAANMDVLVALGTSVAYGYSAVVTALNLHHQHVYFEASAAIITLILLGKWLEARAKGRTAGAIAELLALQPRTARVERDGTLLDVPVAELRSGDLIVVRHGETIAADGTVQDGRAQVDESLLSGESLPLEKTAGSRVFAGTRNLDGMLRVRADSVGSQTQLAEIVRLVRTAQGSKAPIQQLADRISAVFVPVVLLIALVTFAASWWLLASASAALIPAVAVLVIACPCALGLATPTAVMVGIGLGAQRGMLFRNAAALERASRVDLLVVDKTGTLTEGKPQVTRIVDLAGVGDDTLLQLAASLEQGSEHPLAKALLQAAQARGLALQDAADFAVEPGAGVTGVIAGQAIRVGSPDWVAPLLGADRVPLTQLLNEGQTVIGVARDGAWLGLIALADALRSDATRAVATLQQRGVRVVMLTGDNAHTAARIAQAAGIKEFVAQTLPQDKAAYVRARQQEGHTVAMVGDGVNDAPALAVADVSFAMHSGSDVAIEAADVTLMHGSLAALADAMALSRHTVRKIRQNLFFAFVYNTLGIPLAAFGLLNPVLAGAAMALSSVSVVSNSLLLKRWQPRNP</sequence>
<dbReference type="InterPro" id="IPR023299">
    <property type="entry name" value="ATPase_P-typ_cyto_dom_N"/>
</dbReference>
<dbReference type="InterPro" id="IPR044492">
    <property type="entry name" value="P_typ_ATPase_HD_dom"/>
</dbReference>
<evidence type="ECO:0000256" key="12">
    <source>
        <dbReference type="ARBA" id="ARBA00022842"/>
    </source>
</evidence>
<dbReference type="Gene3D" id="3.30.70.100">
    <property type="match status" value="2"/>
</dbReference>
<evidence type="ECO:0000256" key="8">
    <source>
        <dbReference type="ARBA" id="ARBA00022737"/>
    </source>
</evidence>
<dbReference type="GO" id="GO:0055070">
    <property type="term" value="P:copper ion homeostasis"/>
    <property type="evidence" value="ECO:0007669"/>
    <property type="project" value="TreeGrafter"/>
</dbReference>
<comment type="similarity">
    <text evidence="2 18">Belongs to the cation transport ATPase (P-type) (TC 3.A.3) family. Type IB subfamily.</text>
</comment>
<dbReference type="GO" id="GO:0005507">
    <property type="term" value="F:copper ion binding"/>
    <property type="evidence" value="ECO:0007669"/>
    <property type="project" value="InterPro"/>
</dbReference>
<dbReference type="EMBL" id="FWXD01000001">
    <property type="protein sequence ID" value="SMC16686.1"/>
    <property type="molecule type" value="Genomic_DNA"/>
</dbReference>
<dbReference type="PROSITE" id="PS01229">
    <property type="entry name" value="COF_2"/>
    <property type="match status" value="1"/>
</dbReference>
<keyword evidence="21" id="KW-1185">Reference proteome</keyword>
<accession>A0A1W1WY77</accession>
<dbReference type="AlphaFoldDB" id="A0A1W1WY77"/>
<dbReference type="InterPro" id="IPR017969">
    <property type="entry name" value="Heavy-metal-associated_CS"/>
</dbReference>
<dbReference type="InterPro" id="IPR018303">
    <property type="entry name" value="ATPase_P-typ_P_site"/>
</dbReference>
<feature type="transmembrane region" description="Helical" evidence="18">
    <location>
        <begin position="430"/>
        <end position="460"/>
    </location>
</feature>
<evidence type="ECO:0000256" key="5">
    <source>
        <dbReference type="ARBA" id="ARBA00022475"/>
    </source>
</evidence>
<feature type="transmembrane region" description="Helical" evidence="18">
    <location>
        <begin position="401"/>
        <end position="424"/>
    </location>
</feature>
<dbReference type="GO" id="GO:0005524">
    <property type="term" value="F:ATP binding"/>
    <property type="evidence" value="ECO:0007669"/>
    <property type="project" value="UniProtKB-UniRule"/>
</dbReference>
<dbReference type="PROSITE" id="PS50846">
    <property type="entry name" value="HMA_2"/>
    <property type="match status" value="2"/>
</dbReference>
<keyword evidence="14 18" id="KW-1133">Transmembrane helix</keyword>
<dbReference type="EC" id="7.2.2.8" evidence="3"/>
<dbReference type="PANTHER" id="PTHR43520">
    <property type="entry name" value="ATP7, ISOFORM B"/>
    <property type="match status" value="1"/>
</dbReference>
<evidence type="ECO:0000256" key="1">
    <source>
        <dbReference type="ARBA" id="ARBA00004651"/>
    </source>
</evidence>
<dbReference type="PANTHER" id="PTHR43520:SF8">
    <property type="entry name" value="P-TYPE CU(+) TRANSPORTER"/>
    <property type="match status" value="1"/>
</dbReference>
<evidence type="ECO:0000259" key="19">
    <source>
        <dbReference type="PROSITE" id="PS50846"/>
    </source>
</evidence>
<dbReference type="NCBIfam" id="TIGR01525">
    <property type="entry name" value="ATPase-IB_hvy"/>
    <property type="match status" value="1"/>
</dbReference>
<dbReference type="SUPFAM" id="SSF56784">
    <property type="entry name" value="HAD-like"/>
    <property type="match status" value="1"/>
</dbReference>
<feature type="domain" description="HMA" evidence="19">
    <location>
        <begin position="3"/>
        <end position="68"/>
    </location>
</feature>
<evidence type="ECO:0000256" key="11">
    <source>
        <dbReference type="ARBA" id="ARBA00022840"/>
    </source>
</evidence>
<keyword evidence="7 18" id="KW-0479">Metal-binding</keyword>
<evidence type="ECO:0000256" key="3">
    <source>
        <dbReference type="ARBA" id="ARBA00012517"/>
    </source>
</evidence>
<protein>
    <recommendedName>
        <fullName evidence="3">P-type Cu(+) transporter</fullName>
        <ecNumber evidence="3">7.2.2.8</ecNumber>
    </recommendedName>
</protein>
<comment type="subcellular location">
    <subcellularLocation>
        <location evidence="1">Cell membrane</location>
        <topology evidence="1">Multi-pass membrane protein</topology>
    </subcellularLocation>
</comment>
<proteinExistence type="inferred from homology"/>
<dbReference type="GO" id="GO:0043682">
    <property type="term" value="F:P-type divalent copper transporter activity"/>
    <property type="evidence" value="ECO:0007669"/>
    <property type="project" value="TreeGrafter"/>
</dbReference>
<dbReference type="SFLD" id="SFLDG00002">
    <property type="entry name" value="C1.7:_P-type_atpase_like"/>
    <property type="match status" value="1"/>
</dbReference>
<feature type="transmembrane region" description="Helical" evidence="18">
    <location>
        <begin position="189"/>
        <end position="207"/>
    </location>
</feature>